<accession>W4VD56</accession>
<dbReference type="Pfam" id="PF00702">
    <property type="entry name" value="Hydrolase"/>
    <property type="match status" value="1"/>
</dbReference>
<evidence type="ECO:0000256" key="3">
    <source>
        <dbReference type="ARBA" id="ARBA00022801"/>
    </source>
</evidence>
<dbReference type="InterPro" id="IPR006549">
    <property type="entry name" value="HAD-SF_hydro_IIIA"/>
</dbReference>
<dbReference type="NCBIfam" id="TIGR01509">
    <property type="entry name" value="HAD-SF-IA-v3"/>
    <property type="match status" value="1"/>
</dbReference>
<evidence type="ECO:0000313" key="6">
    <source>
        <dbReference type="Proteomes" id="UP000019102"/>
    </source>
</evidence>
<dbReference type="GO" id="GO:0046872">
    <property type="term" value="F:metal ion binding"/>
    <property type="evidence" value="ECO:0007669"/>
    <property type="project" value="UniProtKB-KW"/>
</dbReference>
<dbReference type="RefSeq" id="WP_035720765.1">
    <property type="nucleotide sequence ID" value="NZ_BAVS01000001.1"/>
</dbReference>
<evidence type="ECO:0000256" key="2">
    <source>
        <dbReference type="ARBA" id="ARBA00022723"/>
    </source>
</evidence>
<dbReference type="InterPro" id="IPR023214">
    <property type="entry name" value="HAD_sf"/>
</dbReference>
<dbReference type="OrthoDB" id="25198at2"/>
<keyword evidence="4" id="KW-0460">Magnesium</keyword>
<dbReference type="InterPro" id="IPR051400">
    <property type="entry name" value="HAD-like_hydrolase"/>
</dbReference>
<gene>
    <name evidence="5" type="ORF">JCM21714_48</name>
</gene>
<protein>
    <submittedName>
        <fullName evidence="5">2-haloalkanoic acid dehalogenase</fullName>
    </submittedName>
</protein>
<dbReference type="InterPro" id="IPR036412">
    <property type="entry name" value="HAD-like_sf"/>
</dbReference>
<keyword evidence="2" id="KW-0479">Metal-binding</keyword>
<dbReference type="SFLD" id="SFLDG01129">
    <property type="entry name" value="C1.5:_HAD__Beta-PGM__Phosphata"/>
    <property type="match status" value="1"/>
</dbReference>
<dbReference type="Gene3D" id="3.40.50.1000">
    <property type="entry name" value="HAD superfamily/HAD-like"/>
    <property type="match status" value="1"/>
</dbReference>
<reference evidence="5 6" key="1">
    <citation type="journal article" date="2014" name="Genome Announc.">
        <title>Draft Genome Sequence of the Boron-Tolerant and Moderately Halotolerant Bacterium Gracilibacillus boraciitolerans JCM 21714T.</title>
        <authorList>
            <person name="Ahmed I."/>
            <person name="Oshima K."/>
            <person name="Suda W."/>
            <person name="Kitamura K."/>
            <person name="Iida T."/>
            <person name="Ohmori Y."/>
            <person name="Fujiwara T."/>
            <person name="Hattori M."/>
            <person name="Ohkuma M."/>
        </authorList>
    </citation>
    <scope>NUCLEOTIDE SEQUENCE [LARGE SCALE GENOMIC DNA]</scope>
    <source>
        <strain evidence="5 6">JCM 21714</strain>
    </source>
</reference>
<dbReference type="Proteomes" id="UP000019102">
    <property type="component" value="Unassembled WGS sequence"/>
</dbReference>
<dbReference type="EMBL" id="BAVS01000001">
    <property type="protein sequence ID" value="GAE91111.1"/>
    <property type="molecule type" value="Genomic_DNA"/>
</dbReference>
<dbReference type="SUPFAM" id="SSF56784">
    <property type="entry name" value="HAD-like"/>
    <property type="match status" value="1"/>
</dbReference>
<dbReference type="AlphaFoldDB" id="W4VD56"/>
<keyword evidence="3" id="KW-0378">Hydrolase</keyword>
<dbReference type="PANTHER" id="PTHR46470">
    <property type="entry name" value="N-ACYLNEURAMINATE-9-PHOSPHATASE"/>
    <property type="match status" value="1"/>
</dbReference>
<proteinExistence type="predicted"/>
<dbReference type="Gene3D" id="1.20.120.710">
    <property type="entry name" value="Haloacid dehalogenase hydrolase-like domain"/>
    <property type="match status" value="1"/>
</dbReference>
<dbReference type="PRINTS" id="PR00413">
    <property type="entry name" value="HADHALOGNASE"/>
</dbReference>
<dbReference type="NCBIfam" id="TIGR01549">
    <property type="entry name" value="HAD-SF-IA-v1"/>
    <property type="match status" value="1"/>
</dbReference>
<dbReference type="GO" id="GO:0044281">
    <property type="term" value="P:small molecule metabolic process"/>
    <property type="evidence" value="ECO:0007669"/>
    <property type="project" value="UniProtKB-ARBA"/>
</dbReference>
<evidence type="ECO:0000256" key="4">
    <source>
        <dbReference type="ARBA" id="ARBA00022842"/>
    </source>
</evidence>
<dbReference type="InterPro" id="IPR006439">
    <property type="entry name" value="HAD-SF_hydro_IA"/>
</dbReference>
<evidence type="ECO:0000313" key="5">
    <source>
        <dbReference type="EMBL" id="GAE91111.1"/>
    </source>
</evidence>
<sequence>MQTIVFDVDDTLYDQAQSFHQTVREQISQDFTPEELDNLYKKSRKYSELLFDESERGGEITTFEWQTGRFIKAFENFGISMNQEQAADFHYSYKDAQANITLFPEIVELLELLKNQGKQLAILTNGEEGHQSMKIEQLGLTQWISEDHIFISGTHGVAKPKKVIFDIVEKKLNLNPTETVYIGDSYEKDIIGAKQAGWKAIWVNYRNKEIPEDSKIRPDQELHHPSQLLTYFASTS</sequence>
<dbReference type="STRING" id="1298598.JCM21714_48"/>
<comment type="caution">
    <text evidence="5">The sequence shown here is derived from an EMBL/GenBank/DDBJ whole genome shotgun (WGS) entry which is preliminary data.</text>
</comment>
<organism evidence="5 6">
    <name type="scientific">Gracilibacillus boraciitolerans JCM 21714</name>
    <dbReference type="NCBI Taxonomy" id="1298598"/>
    <lineage>
        <taxon>Bacteria</taxon>
        <taxon>Bacillati</taxon>
        <taxon>Bacillota</taxon>
        <taxon>Bacilli</taxon>
        <taxon>Bacillales</taxon>
        <taxon>Bacillaceae</taxon>
        <taxon>Gracilibacillus</taxon>
    </lineage>
</organism>
<name>W4VD56_9BACI</name>
<comment type="cofactor">
    <cofactor evidence="1">
        <name>Mg(2+)</name>
        <dbReference type="ChEBI" id="CHEBI:18420"/>
    </cofactor>
</comment>
<keyword evidence="6" id="KW-1185">Reference proteome</keyword>
<evidence type="ECO:0000256" key="1">
    <source>
        <dbReference type="ARBA" id="ARBA00001946"/>
    </source>
</evidence>
<dbReference type="PANTHER" id="PTHR46470:SF2">
    <property type="entry name" value="GLYCERALDEHYDE 3-PHOSPHATE PHOSPHATASE"/>
    <property type="match status" value="1"/>
</dbReference>
<dbReference type="SFLD" id="SFLDS00003">
    <property type="entry name" value="Haloacid_Dehalogenase"/>
    <property type="match status" value="1"/>
</dbReference>
<dbReference type="NCBIfam" id="TIGR01662">
    <property type="entry name" value="HAD-SF-IIIA"/>
    <property type="match status" value="1"/>
</dbReference>
<dbReference type="GO" id="GO:0016791">
    <property type="term" value="F:phosphatase activity"/>
    <property type="evidence" value="ECO:0007669"/>
    <property type="project" value="TreeGrafter"/>
</dbReference>
<dbReference type="eggNOG" id="COG1011">
    <property type="taxonomic scope" value="Bacteria"/>
</dbReference>